<gene>
    <name evidence="1" type="ORF">LCGC14_1764880</name>
</gene>
<name>A0A0F9GZY1_9ZZZZ</name>
<accession>A0A0F9GZY1</accession>
<dbReference type="SUPFAM" id="SSF55729">
    <property type="entry name" value="Acyl-CoA N-acyltransferases (Nat)"/>
    <property type="match status" value="1"/>
</dbReference>
<dbReference type="EMBL" id="LAZR01016466">
    <property type="protein sequence ID" value="KKM04374.1"/>
    <property type="molecule type" value="Genomic_DNA"/>
</dbReference>
<dbReference type="AlphaFoldDB" id="A0A0F9GZY1"/>
<evidence type="ECO:0000313" key="1">
    <source>
        <dbReference type="EMBL" id="KKM04374.1"/>
    </source>
</evidence>
<organism evidence="1">
    <name type="scientific">marine sediment metagenome</name>
    <dbReference type="NCBI Taxonomy" id="412755"/>
    <lineage>
        <taxon>unclassified sequences</taxon>
        <taxon>metagenomes</taxon>
        <taxon>ecological metagenomes</taxon>
    </lineage>
</organism>
<sequence length="367" mass="42599">MISIALLSKNESILQGENVYFQKFVAKNGEKYGLRFGEPKDALEISNIFKEIYGYDYINPVVYNIDLLKKDILKKNNLWFVGELLETKEIAGLGLIEKERYIAHASKAVARKKYQGLGVTTKIGAAGILTVTKMPDFSDVLRLNIEVRGPEIRAQKLVENAGALPYGLVPAYLNYGDKRNFYVDDNKPYPPNKEEAAILYSIIFRELWKRREKTIYLHDDDDYNFFYERIRIRCKKMKDDDVIYVKGRKNWGHELYGVSKEYYEGIIKLYGYVKEKSLNNLIKTYHNWRIILWRVPTTQNGLHSMALAIEKGFKVVGYDIGFSNVNWTLYDSVILAYYPNRSSQSLEVNILDGNKPLLNKIKEQYSN</sequence>
<dbReference type="InterPro" id="IPR016181">
    <property type="entry name" value="Acyl_CoA_acyltransferase"/>
</dbReference>
<proteinExistence type="predicted"/>
<comment type="caution">
    <text evidence="1">The sequence shown here is derived from an EMBL/GenBank/DDBJ whole genome shotgun (WGS) entry which is preliminary data.</text>
</comment>
<reference evidence="1" key="1">
    <citation type="journal article" date="2015" name="Nature">
        <title>Complex archaea that bridge the gap between prokaryotes and eukaryotes.</title>
        <authorList>
            <person name="Spang A."/>
            <person name="Saw J.H."/>
            <person name="Jorgensen S.L."/>
            <person name="Zaremba-Niedzwiedzka K."/>
            <person name="Martijn J."/>
            <person name="Lind A.E."/>
            <person name="van Eijk R."/>
            <person name="Schleper C."/>
            <person name="Guy L."/>
            <person name="Ettema T.J."/>
        </authorList>
    </citation>
    <scope>NUCLEOTIDE SEQUENCE</scope>
</reference>
<protein>
    <submittedName>
        <fullName evidence="1">Uncharacterized protein</fullName>
    </submittedName>
</protein>